<accession>A0A699RC70</accession>
<comment type="caution">
    <text evidence="1">The sequence shown here is derived from an EMBL/GenBank/DDBJ whole genome shotgun (WGS) entry which is preliminary data.</text>
</comment>
<evidence type="ECO:0008006" key="2">
    <source>
        <dbReference type="Google" id="ProtNLM"/>
    </source>
</evidence>
<dbReference type="EMBL" id="BKCJ011088696">
    <property type="protein sequence ID" value="GFC83286.1"/>
    <property type="molecule type" value="Genomic_DNA"/>
</dbReference>
<dbReference type="PANTHER" id="PTHR33710:SF71">
    <property type="entry name" value="ENDONUCLEASE_EXONUCLEASE_PHOSPHATASE DOMAIN-CONTAINING PROTEIN"/>
    <property type="match status" value="1"/>
</dbReference>
<dbReference type="InterPro" id="IPR036691">
    <property type="entry name" value="Endo/exonu/phosph_ase_sf"/>
</dbReference>
<evidence type="ECO:0000313" key="1">
    <source>
        <dbReference type="EMBL" id="GFC83286.1"/>
    </source>
</evidence>
<dbReference type="SUPFAM" id="SSF56219">
    <property type="entry name" value="DNase I-like"/>
    <property type="match status" value="1"/>
</dbReference>
<dbReference type="PANTHER" id="PTHR33710">
    <property type="entry name" value="BNAC02G09200D PROTEIN"/>
    <property type="match status" value="1"/>
</dbReference>
<feature type="non-terminal residue" evidence="1">
    <location>
        <position position="1"/>
    </location>
</feature>
<dbReference type="Gene3D" id="3.60.10.10">
    <property type="entry name" value="Endonuclease/exonuclease/phosphatase"/>
    <property type="match status" value="1"/>
</dbReference>
<protein>
    <recommendedName>
        <fullName evidence="2">RNA-directed DNA polymerase, eukaryota, reverse transcriptase zinc-binding domain protein</fullName>
    </recommendedName>
</protein>
<dbReference type="AlphaFoldDB" id="A0A699RC70"/>
<proteinExistence type="predicted"/>
<reference evidence="1" key="1">
    <citation type="journal article" date="2019" name="Sci. Rep.">
        <title>Draft genome of Tanacetum cinerariifolium, the natural source of mosquito coil.</title>
        <authorList>
            <person name="Yamashiro T."/>
            <person name="Shiraishi A."/>
            <person name="Satake H."/>
            <person name="Nakayama K."/>
        </authorList>
    </citation>
    <scope>NUCLEOTIDE SEQUENCE</scope>
</reference>
<sequence length="216" mass="24994">WCILGDFNVSLSANEKSTGPSNIDTGMRNFQDCVEAIEVSDVNSTSLQFTWNQKPKGEQGTLKKIDSIMANLDFYSSFVGSSAVFQPYRISKHSPAVLRIPMESTSIPRPFKFSNLLVHNNRFKDIVVNSWNVSVNGFWMFKVVKRLKMLKKQIRKLLYDHENLRENVKKPRHELDQVQTALDLDPSNFELQEEEVVYLQAFKDAIFWKKILMQKA</sequence>
<name>A0A699RC70_TANCI</name>
<gene>
    <name evidence="1" type="ORF">Tci_855256</name>
</gene>
<organism evidence="1">
    <name type="scientific">Tanacetum cinerariifolium</name>
    <name type="common">Dalmatian daisy</name>
    <name type="synonym">Chrysanthemum cinerariifolium</name>
    <dbReference type="NCBI Taxonomy" id="118510"/>
    <lineage>
        <taxon>Eukaryota</taxon>
        <taxon>Viridiplantae</taxon>
        <taxon>Streptophyta</taxon>
        <taxon>Embryophyta</taxon>
        <taxon>Tracheophyta</taxon>
        <taxon>Spermatophyta</taxon>
        <taxon>Magnoliopsida</taxon>
        <taxon>eudicotyledons</taxon>
        <taxon>Gunneridae</taxon>
        <taxon>Pentapetalae</taxon>
        <taxon>asterids</taxon>
        <taxon>campanulids</taxon>
        <taxon>Asterales</taxon>
        <taxon>Asteraceae</taxon>
        <taxon>Asteroideae</taxon>
        <taxon>Anthemideae</taxon>
        <taxon>Anthemidinae</taxon>
        <taxon>Tanacetum</taxon>
    </lineage>
</organism>